<keyword evidence="1" id="KW-0813">Transport</keyword>
<keyword evidence="3" id="KW-0997">Cell inner membrane</keyword>
<dbReference type="InterPro" id="IPR017871">
    <property type="entry name" value="ABC_transporter-like_CS"/>
</dbReference>
<dbReference type="OrthoDB" id="9802264at2"/>
<sequence length="212" mass="23281">MLEIDDLLFRYPGQPAETTGWRFKVSIQEGECVALTGPSGCGKSTLLNLVAGFLTPAGGDIRWQGQSLGPLPPWERPVTTVFQEQNLFDHLTVAENIGLGLHPGLGLSKTQWSQIKAALEGVNLGGFGNRKAENLSGGQRQRVAVVRALLRPQPILLLDEPMTGLDDENRAILQGQLQQARHQGKTLVLVSHDSRDRQALADREVTDFYHAW</sequence>
<dbReference type="RefSeq" id="WP_091849601.1">
    <property type="nucleotide sequence ID" value="NZ_FOHZ01000004.1"/>
</dbReference>
<keyword evidence="2" id="KW-1003">Cell membrane</keyword>
<dbReference type="InterPro" id="IPR003439">
    <property type="entry name" value="ABC_transporter-like_ATP-bd"/>
</dbReference>
<evidence type="ECO:0000313" key="10">
    <source>
        <dbReference type="Proteomes" id="UP000198762"/>
    </source>
</evidence>
<keyword evidence="5 9" id="KW-0067">ATP-binding</keyword>
<evidence type="ECO:0000256" key="3">
    <source>
        <dbReference type="ARBA" id="ARBA00022519"/>
    </source>
</evidence>
<evidence type="ECO:0000256" key="4">
    <source>
        <dbReference type="ARBA" id="ARBA00022741"/>
    </source>
</evidence>
<dbReference type="GO" id="GO:0005524">
    <property type="term" value="F:ATP binding"/>
    <property type="evidence" value="ECO:0007669"/>
    <property type="project" value="UniProtKB-KW"/>
</dbReference>
<dbReference type="SMART" id="SM00382">
    <property type="entry name" value="AAA"/>
    <property type="match status" value="1"/>
</dbReference>
<keyword evidence="4" id="KW-0547">Nucleotide-binding</keyword>
<accession>A0A1I0BSB3</accession>
<proteinExistence type="predicted"/>
<gene>
    <name evidence="9" type="ORF">SAMN04487962_104145</name>
</gene>
<protein>
    <submittedName>
        <fullName evidence="9">Thiamine transport system ATP-binding protein</fullName>
    </submittedName>
</protein>
<dbReference type="Proteomes" id="UP000198762">
    <property type="component" value="Unassembled WGS sequence"/>
</dbReference>
<keyword evidence="6" id="KW-1278">Translocase</keyword>
<feature type="domain" description="ABC transporter" evidence="8">
    <location>
        <begin position="2"/>
        <end position="212"/>
    </location>
</feature>
<dbReference type="InterPro" id="IPR027417">
    <property type="entry name" value="P-loop_NTPase"/>
</dbReference>
<evidence type="ECO:0000259" key="8">
    <source>
        <dbReference type="PROSITE" id="PS50893"/>
    </source>
</evidence>
<dbReference type="PROSITE" id="PS00211">
    <property type="entry name" value="ABC_TRANSPORTER_1"/>
    <property type="match status" value="1"/>
</dbReference>
<dbReference type="Pfam" id="PF00005">
    <property type="entry name" value="ABC_tran"/>
    <property type="match status" value="1"/>
</dbReference>
<dbReference type="InterPro" id="IPR003593">
    <property type="entry name" value="AAA+_ATPase"/>
</dbReference>
<evidence type="ECO:0000256" key="6">
    <source>
        <dbReference type="ARBA" id="ARBA00022967"/>
    </source>
</evidence>
<evidence type="ECO:0000256" key="2">
    <source>
        <dbReference type="ARBA" id="ARBA00022475"/>
    </source>
</evidence>
<evidence type="ECO:0000313" key="9">
    <source>
        <dbReference type="EMBL" id="SET09779.1"/>
    </source>
</evidence>
<dbReference type="PANTHER" id="PTHR42781">
    <property type="entry name" value="SPERMIDINE/PUTRESCINE IMPORT ATP-BINDING PROTEIN POTA"/>
    <property type="match status" value="1"/>
</dbReference>
<reference evidence="10" key="1">
    <citation type="submission" date="2016-10" db="EMBL/GenBank/DDBJ databases">
        <authorList>
            <person name="Varghese N."/>
            <person name="Submissions S."/>
        </authorList>
    </citation>
    <scope>NUCLEOTIDE SEQUENCE [LARGE SCALE GENOMIC DNA]</scope>
    <source>
        <strain evidence="10">CGMCC 1.6489</strain>
    </source>
</reference>
<dbReference type="EMBL" id="FOHZ01000004">
    <property type="protein sequence ID" value="SET09779.1"/>
    <property type="molecule type" value="Genomic_DNA"/>
</dbReference>
<evidence type="ECO:0000256" key="7">
    <source>
        <dbReference type="ARBA" id="ARBA00023136"/>
    </source>
</evidence>
<evidence type="ECO:0000256" key="1">
    <source>
        <dbReference type="ARBA" id="ARBA00022448"/>
    </source>
</evidence>
<dbReference type="STRING" id="430453.SAMN04487962_104145"/>
<keyword evidence="10" id="KW-1185">Reference proteome</keyword>
<dbReference type="GO" id="GO:0016887">
    <property type="term" value="F:ATP hydrolysis activity"/>
    <property type="evidence" value="ECO:0007669"/>
    <property type="project" value="InterPro"/>
</dbReference>
<dbReference type="AlphaFoldDB" id="A0A1I0BSB3"/>
<dbReference type="Gene3D" id="3.40.50.300">
    <property type="entry name" value="P-loop containing nucleotide triphosphate hydrolases"/>
    <property type="match status" value="1"/>
</dbReference>
<keyword evidence="7" id="KW-0472">Membrane</keyword>
<dbReference type="PANTHER" id="PTHR42781:SF1">
    <property type="entry name" value="THIAMINE IMPORT ATP-BINDING PROTEIN THIQ"/>
    <property type="match status" value="1"/>
</dbReference>
<dbReference type="SUPFAM" id="SSF52540">
    <property type="entry name" value="P-loop containing nucleoside triphosphate hydrolases"/>
    <property type="match status" value="1"/>
</dbReference>
<evidence type="ECO:0000256" key="5">
    <source>
        <dbReference type="ARBA" id="ARBA00022840"/>
    </source>
</evidence>
<dbReference type="InterPro" id="IPR050093">
    <property type="entry name" value="ABC_SmlMolc_Importer"/>
</dbReference>
<name>A0A1I0BSB3_9GAMM</name>
<organism evidence="9 10">
    <name type="scientific">Marinobacter segnicrescens</name>
    <dbReference type="NCBI Taxonomy" id="430453"/>
    <lineage>
        <taxon>Bacteria</taxon>
        <taxon>Pseudomonadati</taxon>
        <taxon>Pseudomonadota</taxon>
        <taxon>Gammaproteobacteria</taxon>
        <taxon>Pseudomonadales</taxon>
        <taxon>Marinobacteraceae</taxon>
        <taxon>Marinobacter</taxon>
    </lineage>
</organism>
<dbReference type="PROSITE" id="PS50893">
    <property type="entry name" value="ABC_TRANSPORTER_2"/>
    <property type="match status" value="1"/>
</dbReference>